<dbReference type="Proteomes" id="UP000297851">
    <property type="component" value="Unassembled WGS sequence"/>
</dbReference>
<sequence length="184" mass="20560">MLLAPVLRDLAAAGVAPVVLIDGPSGAGKSTLADALVVAWPGPLRPTLVRLDDIYPGWQGLDAAVTHLREQVLAPRRLGRPAAWRRYDWERRELAEWHPVDPARPLIVEGCGTLAAAHAPLSDIRVWLAADDRIRKQRALARDGELFRSHWDQWEAGWDAYREREAPERQATIRLAGTPDIRRP</sequence>
<proteinExistence type="predicted"/>
<evidence type="ECO:0000313" key="2">
    <source>
        <dbReference type="Proteomes" id="UP000297851"/>
    </source>
</evidence>
<dbReference type="EMBL" id="SOGO01000031">
    <property type="protein sequence ID" value="TFD01789.1"/>
    <property type="molecule type" value="Genomic_DNA"/>
</dbReference>
<keyword evidence="2" id="KW-1185">Reference proteome</keyword>
<keyword evidence="1" id="KW-0547">Nucleotide-binding</keyword>
<dbReference type="InterPro" id="IPR027417">
    <property type="entry name" value="P-loop_NTPase"/>
</dbReference>
<reference evidence="1 2" key="1">
    <citation type="submission" date="2019-03" db="EMBL/GenBank/DDBJ databases">
        <title>Genomics of glacier-inhabiting Cryobacterium strains.</title>
        <authorList>
            <person name="Liu Q."/>
            <person name="Xin Y.-H."/>
        </authorList>
    </citation>
    <scope>NUCLEOTIDE SEQUENCE [LARGE SCALE GENOMIC DNA]</scope>
    <source>
        <strain evidence="1 2">TMT2-16</strain>
    </source>
</reference>
<name>A0ABY2JDY9_9MICO</name>
<comment type="caution">
    <text evidence="1">The sequence shown here is derived from an EMBL/GenBank/DDBJ whole genome shotgun (WGS) entry which is preliminary data.</text>
</comment>
<organism evidence="1 2">
    <name type="scientific">Cryobacterium sandaracinum</name>
    <dbReference type="NCBI Taxonomy" id="1259247"/>
    <lineage>
        <taxon>Bacteria</taxon>
        <taxon>Bacillati</taxon>
        <taxon>Actinomycetota</taxon>
        <taxon>Actinomycetes</taxon>
        <taxon>Micrococcales</taxon>
        <taxon>Microbacteriaceae</taxon>
        <taxon>Cryobacterium</taxon>
    </lineage>
</organism>
<dbReference type="Gene3D" id="3.40.50.300">
    <property type="entry name" value="P-loop containing nucleotide triphosphate hydrolases"/>
    <property type="match status" value="1"/>
</dbReference>
<protein>
    <submittedName>
        <fullName evidence="1">ATP-binding protein</fullName>
    </submittedName>
</protein>
<evidence type="ECO:0000313" key="1">
    <source>
        <dbReference type="EMBL" id="TFD01789.1"/>
    </source>
</evidence>
<dbReference type="NCBIfam" id="NF005115">
    <property type="entry name" value="PRK06547.1"/>
    <property type="match status" value="1"/>
</dbReference>
<dbReference type="GO" id="GO:0005524">
    <property type="term" value="F:ATP binding"/>
    <property type="evidence" value="ECO:0007669"/>
    <property type="project" value="UniProtKB-KW"/>
</dbReference>
<gene>
    <name evidence="1" type="ORF">E3T25_10950</name>
</gene>
<dbReference type="SUPFAM" id="SSF52540">
    <property type="entry name" value="P-loop containing nucleoside triphosphate hydrolases"/>
    <property type="match status" value="1"/>
</dbReference>
<accession>A0ABY2JDY9</accession>
<keyword evidence="1" id="KW-0067">ATP-binding</keyword>